<dbReference type="AlphaFoldDB" id="A0A7V1D1W2"/>
<dbReference type="RefSeq" id="WP_304184497.1">
    <property type="nucleotide sequence ID" value="NZ_DRGM01000185.1"/>
</dbReference>
<accession>A0A7V1D1W2</accession>
<dbReference type="Proteomes" id="UP000886188">
    <property type="component" value="Unassembled WGS sequence"/>
</dbReference>
<name>A0A7V1D1W2_9GAMM</name>
<feature type="signal peptide" evidence="1">
    <location>
        <begin position="1"/>
        <end position="21"/>
    </location>
</feature>
<evidence type="ECO:0000256" key="1">
    <source>
        <dbReference type="SAM" id="SignalP"/>
    </source>
</evidence>
<evidence type="ECO:0000313" key="2">
    <source>
        <dbReference type="EMBL" id="HEA18377.1"/>
    </source>
</evidence>
<gene>
    <name evidence="2" type="ORF">ENH88_18440</name>
</gene>
<protein>
    <submittedName>
        <fullName evidence="2">Uncharacterized protein</fullName>
    </submittedName>
</protein>
<sequence length="363" mass="41554">MKKKILTLGFSAFLITPVSHAVEQLQIFTTLDSEVYTETQPVTAFIDDFDAPLTSGDSAFTYNVFEFGVGYGNFKVGYQNRFDYVLNFDADTARYLHTEKNDLPFEDRNYVYYLDGKQATTNGLFISYDFQFLDSEALTITPKLTVFASTHFQDLKVDGTVYSDEIQGALTVDSYFSKDILFKRFTPDENPSGLGYSVDLAVNWKINQDLTIGILAQDLLYETEYENSGFANGYTTEVPFTENDDGDIVTEPTVRLATSEYGNEVTHKFDMPVRIKVYADYRINDVFSTELMVKRFDQDTFSQLKARMHFWDHWAVIAGYETKSEAVLLGIENDYFGLTIQTDNIDIDKAYYANVNWYVKLAF</sequence>
<dbReference type="EMBL" id="DRGM01000185">
    <property type="protein sequence ID" value="HEA18377.1"/>
    <property type="molecule type" value="Genomic_DNA"/>
</dbReference>
<proteinExistence type="predicted"/>
<organism evidence="2">
    <name type="scientific">Pseudoalteromonas prydzensis</name>
    <dbReference type="NCBI Taxonomy" id="182141"/>
    <lineage>
        <taxon>Bacteria</taxon>
        <taxon>Pseudomonadati</taxon>
        <taxon>Pseudomonadota</taxon>
        <taxon>Gammaproteobacteria</taxon>
        <taxon>Alteromonadales</taxon>
        <taxon>Pseudoalteromonadaceae</taxon>
        <taxon>Pseudoalteromonas</taxon>
    </lineage>
</organism>
<feature type="chain" id="PRO_5031095337" evidence="1">
    <location>
        <begin position="22"/>
        <end position="363"/>
    </location>
</feature>
<keyword evidence="1" id="KW-0732">Signal</keyword>
<reference evidence="2" key="1">
    <citation type="journal article" date="2020" name="mSystems">
        <title>Genome- and Community-Level Interaction Insights into Carbon Utilization and Element Cycling Functions of Hydrothermarchaeota in Hydrothermal Sediment.</title>
        <authorList>
            <person name="Zhou Z."/>
            <person name="Liu Y."/>
            <person name="Xu W."/>
            <person name="Pan J."/>
            <person name="Luo Z.H."/>
            <person name="Li M."/>
        </authorList>
    </citation>
    <scope>NUCLEOTIDE SEQUENCE [LARGE SCALE GENOMIC DNA]</scope>
    <source>
        <strain evidence="2">HyVt-346</strain>
    </source>
</reference>
<comment type="caution">
    <text evidence="2">The sequence shown here is derived from an EMBL/GenBank/DDBJ whole genome shotgun (WGS) entry which is preliminary data.</text>
</comment>